<dbReference type="GO" id="GO:0022857">
    <property type="term" value="F:transmembrane transporter activity"/>
    <property type="evidence" value="ECO:0007669"/>
    <property type="project" value="InterPro"/>
</dbReference>
<evidence type="ECO:0000256" key="4">
    <source>
        <dbReference type="ARBA" id="ARBA00022989"/>
    </source>
</evidence>
<keyword evidence="3 6" id="KW-0812">Transmembrane</keyword>
<feature type="transmembrane region" description="Helical" evidence="6">
    <location>
        <begin position="338"/>
        <end position="356"/>
    </location>
</feature>
<keyword evidence="5 6" id="KW-0472">Membrane</keyword>
<comment type="caution">
    <text evidence="8">The sequence shown here is derived from an EMBL/GenBank/DDBJ whole genome shotgun (WGS) entry which is preliminary data.</text>
</comment>
<dbReference type="EMBL" id="NGJS01000003">
    <property type="protein sequence ID" value="RST99786.1"/>
    <property type="molecule type" value="Genomic_DNA"/>
</dbReference>
<feature type="transmembrane region" description="Helical" evidence="6">
    <location>
        <begin position="303"/>
        <end position="326"/>
    </location>
</feature>
<dbReference type="PANTHER" id="PTHR23531">
    <property type="entry name" value="QUINOLENE RESISTANCE PROTEIN NORA"/>
    <property type="match status" value="1"/>
</dbReference>
<proteinExistence type="predicted"/>
<feature type="transmembrane region" description="Helical" evidence="6">
    <location>
        <begin position="12"/>
        <end position="38"/>
    </location>
</feature>
<dbReference type="Pfam" id="PF07690">
    <property type="entry name" value="MFS_1"/>
    <property type="match status" value="1"/>
</dbReference>
<dbReference type="AlphaFoldDB" id="A0A430A0C3"/>
<feature type="transmembrane region" description="Helical" evidence="6">
    <location>
        <begin position="50"/>
        <end position="68"/>
    </location>
</feature>
<feature type="transmembrane region" description="Helical" evidence="6">
    <location>
        <begin position="215"/>
        <end position="236"/>
    </location>
</feature>
<gene>
    <name evidence="8" type="ORF">CBF37_03415</name>
</gene>
<evidence type="ECO:0000256" key="5">
    <source>
        <dbReference type="ARBA" id="ARBA00023136"/>
    </source>
</evidence>
<feature type="transmembrane region" description="Helical" evidence="6">
    <location>
        <begin position="113"/>
        <end position="132"/>
    </location>
</feature>
<comment type="subcellular location">
    <subcellularLocation>
        <location evidence="1">Cell membrane</location>
        <topology evidence="1">Multi-pass membrane protein</topology>
    </subcellularLocation>
</comment>
<evidence type="ECO:0000313" key="8">
    <source>
        <dbReference type="EMBL" id="RST99786.1"/>
    </source>
</evidence>
<sequence length="401" mass="43789">MKEPSVDKLFNKGFISITLINFVVYLVYYLLMVIIAVIAKDQLGATTSQAGLASGIYIIGTLLARLFMGKWLELAGRKAVLRYGAIFYLVTTMAYLYMPSIAVLYGVRLLNGFAYGTVSTATNAIVTAYIPSSKHGEGINYYGLSTSLAAAIGPFIGMLLLNSTSFYTITMVSIVLIALVTVACFAFPVKNITLTAEHRAQLQRWTFDSFIEKKVGFISFIGFLMGLSYSSVLSFLSTYAQEINLVKVSSYFFVVYALVVTATRPSAGRLFDVKGENYVMYPSYVFLTLGLFLLSFTNSAWELLLAGAFIGLGYGTFMSNGQAVCLKSCESKRIGVALSTYFIGLDLGLGVGPYVLGELHEVLSFKGIYIVAGIVPIVCAVLYALFYRAKPVKREAVVVQK</sequence>
<feature type="transmembrane region" description="Helical" evidence="6">
    <location>
        <begin position="166"/>
        <end position="189"/>
    </location>
</feature>
<feature type="transmembrane region" description="Helical" evidence="6">
    <location>
        <begin position="368"/>
        <end position="386"/>
    </location>
</feature>
<protein>
    <submittedName>
        <fullName evidence="8">MFS transporter</fullName>
    </submittedName>
</protein>
<dbReference type="PROSITE" id="PS00216">
    <property type="entry name" value="SUGAR_TRANSPORT_1"/>
    <property type="match status" value="1"/>
</dbReference>
<dbReference type="OrthoDB" id="9814001at2"/>
<feature type="transmembrane region" description="Helical" evidence="6">
    <location>
        <begin position="139"/>
        <end position="160"/>
    </location>
</feature>
<evidence type="ECO:0000313" key="9">
    <source>
        <dbReference type="Proteomes" id="UP000287857"/>
    </source>
</evidence>
<dbReference type="Gene3D" id="1.20.1250.20">
    <property type="entry name" value="MFS general substrate transporter like domains"/>
    <property type="match status" value="2"/>
</dbReference>
<dbReference type="InterPro" id="IPR052714">
    <property type="entry name" value="MFS_Exporter"/>
</dbReference>
<dbReference type="GO" id="GO:0005886">
    <property type="term" value="C:plasma membrane"/>
    <property type="evidence" value="ECO:0007669"/>
    <property type="project" value="UniProtKB-SubCell"/>
</dbReference>
<dbReference type="InterPro" id="IPR005829">
    <property type="entry name" value="Sugar_transporter_CS"/>
</dbReference>
<evidence type="ECO:0000256" key="2">
    <source>
        <dbReference type="ARBA" id="ARBA00022448"/>
    </source>
</evidence>
<feature type="domain" description="Major facilitator superfamily (MFS) profile" evidence="7">
    <location>
        <begin position="13"/>
        <end position="391"/>
    </location>
</feature>
<dbReference type="RefSeq" id="WP_125983321.1">
    <property type="nucleotide sequence ID" value="NZ_NGJS01000003.1"/>
</dbReference>
<dbReference type="InterPro" id="IPR036259">
    <property type="entry name" value="MFS_trans_sf"/>
</dbReference>
<dbReference type="PROSITE" id="PS50850">
    <property type="entry name" value="MFS"/>
    <property type="match status" value="1"/>
</dbReference>
<evidence type="ECO:0000256" key="6">
    <source>
        <dbReference type="SAM" id="Phobius"/>
    </source>
</evidence>
<feature type="transmembrane region" description="Helical" evidence="6">
    <location>
        <begin position="80"/>
        <end position="107"/>
    </location>
</feature>
<dbReference type="Proteomes" id="UP000287857">
    <property type="component" value="Unassembled WGS sequence"/>
</dbReference>
<dbReference type="CDD" id="cd17489">
    <property type="entry name" value="MFS_YfcJ_like"/>
    <property type="match status" value="1"/>
</dbReference>
<dbReference type="InterPro" id="IPR020846">
    <property type="entry name" value="MFS_dom"/>
</dbReference>
<name>A0A430A0C3_9ENTE</name>
<accession>A0A430A0C3</accession>
<dbReference type="InterPro" id="IPR011701">
    <property type="entry name" value="MFS"/>
</dbReference>
<evidence type="ECO:0000259" key="7">
    <source>
        <dbReference type="PROSITE" id="PS50850"/>
    </source>
</evidence>
<feature type="transmembrane region" description="Helical" evidence="6">
    <location>
        <begin position="279"/>
        <end position="297"/>
    </location>
</feature>
<dbReference type="SUPFAM" id="SSF103473">
    <property type="entry name" value="MFS general substrate transporter"/>
    <property type="match status" value="1"/>
</dbReference>
<dbReference type="PANTHER" id="PTHR23531:SF1">
    <property type="entry name" value="QUINOLENE RESISTANCE PROTEIN NORA"/>
    <property type="match status" value="1"/>
</dbReference>
<keyword evidence="9" id="KW-1185">Reference proteome</keyword>
<feature type="transmembrane region" description="Helical" evidence="6">
    <location>
        <begin position="248"/>
        <end position="267"/>
    </location>
</feature>
<keyword evidence="2" id="KW-0813">Transport</keyword>
<reference evidence="8 9" key="1">
    <citation type="submission" date="2017-05" db="EMBL/GenBank/DDBJ databases">
        <title>Vagococcus spp. assemblies.</title>
        <authorList>
            <person name="Gulvik C.A."/>
        </authorList>
    </citation>
    <scope>NUCLEOTIDE SEQUENCE [LARGE SCALE GENOMIC DNA]</scope>
    <source>
        <strain evidence="8 9">SS1995</strain>
    </source>
</reference>
<evidence type="ECO:0000256" key="1">
    <source>
        <dbReference type="ARBA" id="ARBA00004651"/>
    </source>
</evidence>
<keyword evidence="4 6" id="KW-1133">Transmembrane helix</keyword>
<organism evidence="8 9">
    <name type="scientific">Vagococcus vulneris</name>
    <dbReference type="NCBI Taxonomy" id="1977869"/>
    <lineage>
        <taxon>Bacteria</taxon>
        <taxon>Bacillati</taxon>
        <taxon>Bacillota</taxon>
        <taxon>Bacilli</taxon>
        <taxon>Lactobacillales</taxon>
        <taxon>Enterococcaceae</taxon>
        <taxon>Vagococcus</taxon>
    </lineage>
</organism>
<evidence type="ECO:0000256" key="3">
    <source>
        <dbReference type="ARBA" id="ARBA00022692"/>
    </source>
</evidence>